<dbReference type="AlphaFoldDB" id="A0ABD3IXJ0"/>
<dbReference type="Pfam" id="PF00168">
    <property type="entry name" value="C2"/>
    <property type="match status" value="1"/>
</dbReference>
<dbReference type="InterPro" id="IPR035892">
    <property type="entry name" value="C2_domain_sf"/>
</dbReference>
<evidence type="ECO:0000259" key="1">
    <source>
        <dbReference type="Pfam" id="PF00168"/>
    </source>
</evidence>
<protein>
    <recommendedName>
        <fullName evidence="1">C2 domain-containing protein</fullName>
    </recommendedName>
</protein>
<comment type="caution">
    <text evidence="2">The sequence shown here is derived from an EMBL/GenBank/DDBJ whole genome shotgun (WGS) entry which is preliminary data.</text>
</comment>
<dbReference type="PANTHER" id="PTHR32246">
    <property type="entry name" value="INGRESSION PROTEIN FIC1"/>
    <property type="match status" value="1"/>
</dbReference>
<name>A0ABD3IXJ0_EUCGL</name>
<reference evidence="2 3" key="1">
    <citation type="submission" date="2024-11" db="EMBL/GenBank/DDBJ databases">
        <title>Chromosome-level genome assembly of Eucalyptus globulus Labill. provides insights into its genome evolution.</title>
        <authorList>
            <person name="Li X."/>
        </authorList>
    </citation>
    <scope>NUCLEOTIDE SEQUENCE [LARGE SCALE GENOMIC DNA]</scope>
    <source>
        <strain evidence="2">CL2024</strain>
        <tissue evidence="2">Fresh tender leaves</tissue>
    </source>
</reference>
<dbReference type="Gene3D" id="2.60.40.150">
    <property type="entry name" value="C2 domain"/>
    <property type="match status" value="1"/>
</dbReference>
<dbReference type="EMBL" id="JBJKBG010000010">
    <property type="protein sequence ID" value="KAL3719607.1"/>
    <property type="molecule type" value="Genomic_DNA"/>
</dbReference>
<dbReference type="Proteomes" id="UP001634007">
    <property type="component" value="Unassembled WGS sequence"/>
</dbReference>
<organism evidence="2 3">
    <name type="scientific">Eucalyptus globulus</name>
    <name type="common">Tasmanian blue gum</name>
    <dbReference type="NCBI Taxonomy" id="34317"/>
    <lineage>
        <taxon>Eukaryota</taxon>
        <taxon>Viridiplantae</taxon>
        <taxon>Streptophyta</taxon>
        <taxon>Embryophyta</taxon>
        <taxon>Tracheophyta</taxon>
        <taxon>Spermatophyta</taxon>
        <taxon>Magnoliopsida</taxon>
        <taxon>eudicotyledons</taxon>
        <taxon>Gunneridae</taxon>
        <taxon>Pentapetalae</taxon>
        <taxon>rosids</taxon>
        <taxon>malvids</taxon>
        <taxon>Myrtales</taxon>
        <taxon>Myrtaceae</taxon>
        <taxon>Myrtoideae</taxon>
        <taxon>Eucalypteae</taxon>
        <taxon>Eucalyptus</taxon>
    </lineage>
</organism>
<gene>
    <name evidence="2" type="ORF">ACJRO7_004563</name>
</gene>
<dbReference type="InterPro" id="IPR000008">
    <property type="entry name" value="C2_dom"/>
</dbReference>
<keyword evidence="3" id="KW-1185">Reference proteome</keyword>
<proteinExistence type="predicted"/>
<evidence type="ECO:0000313" key="2">
    <source>
        <dbReference type="EMBL" id="KAL3719607.1"/>
    </source>
</evidence>
<dbReference type="SUPFAM" id="SSF49562">
    <property type="entry name" value="C2 domain (Calcium/lipid-binding domain, CaLB)"/>
    <property type="match status" value="1"/>
</dbReference>
<dbReference type="PANTHER" id="PTHR32246:SF28">
    <property type="entry name" value="C2 DOMAIN-CONTAINING PROTEIN"/>
    <property type="match status" value="1"/>
</dbReference>
<evidence type="ECO:0000313" key="3">
    <source>
        <dbReference type="Proteomes" id="UP001634007"/>
    </source>
</evidence>
<feature type="domain" description="C2" evidence="1">
    <location>
        <begin position="7"/>
        <end position="115"/>
    </location>
</feature>
<sequence length="236" mass="26576">MKMEYTSLELQVISCEELRAFNFFQKLSVFVTVSIVAGDNPKKQLHPALQRCHRTPTSKGSHRNPEWNHEVGLDLSAVSPRDYPGLSLRFDVRLPSVVGSRSIGEVRASLRELVDEFNGTVQFRRYLVKNDDGKGIGVLNFRYKLCGKSDEAGNEVARVQPSSKAPVPGHNATNFSYLEWPCMPPQTLIQAILNYQTYSSSLLVQTTDEKNVKKASMGYGYRHSWYSMVGPLERAC</sequence>
<accession>A0ABD3IXJ0</accession>